<evidence type="ECO:0000256" key="6">
    <source>
        <dbReference type="ARBA" id="ARBA00022989"/>
    </source>
</evidence>
<evidence type="ECO:0000256" key="8">
    <source>
        <dbReference type="SAM" id="Phobius"/>
    </source>
</evidence>
<feature type="transmembrane region" description="Helical" evidence="8">
    <location>
        <begin position="69"/>
        <end position="90"/>
    </location>
</feature>
<dbReference type="Proteomes" id="UP000824179">
    <property type="component" value="Unassembled WGS sequence"/>
</dbReference>
<dbReference type="Pfam" id="PF03547">
    <property type="entry name" value="Mem_trans"/>
    <property type="match status" value="1"/>
</dbReference>
<keyword evidence="7 8" id="KW-0472">Membrane</keyword>
<keyword evidence="4" id="KW-1003">Cell membrane</keyword>
<evidence type="ECO:0000256" key="7">
    <source>
        <dbReference type="ARBA" id="ARBA00023136"/>
    </source>
</evidence>
<accession>A0A9D1AGV0</accession>
<reference evidence="9" key="2">
    <citation type="journal article" date="2021" name="PeerJ">
        <title>Extensive microbial diversity within the chicken gut microbiome revealed by metagenomics and culture.</title>
        <authorList>
            <person name="Gilroy R."/>
            <person name="Ravi A."/>
            <person name="Getino M."/>
            <person name="Pursley I."/>
            <person name="Horton D.L."/>
            <person name="Alikhan N.F."/>
            <person name="Baker D."/>
            <person name="Gharbi K."/>
            <person name="Hall N."/>
            <person name="Watson M."/>
            <person name="Adriaenssens E.M."/>
            <person name="Foster-Nyarko E."/>
            <person name="Jarju S."/>
            <person name="Secka A."/>
            <person name="Antonio M."/>
            <person name="Oren A."/>
            <person name="Chaudhuri R.R."/>
            <person name="La Ragione R."/>
            <person name="Hildebrand F."/>
            <person name="Pallen M.J."/>
        </authorList>
    </citation>
    <scope>NUCLEOTIDE SEQUENCE</scope>
    <source>
        <strain evidence="9">ChiW25-3613</strain>
    </source>
</reference>
<dbReference type="Gene3D" id="1.20.1530.20">
    <property type="match status" value="1"/>
</dbReference>
<feature type="transmembrane region" description="Helical" evidence="8">
    <location>
        <begin position="110"/>
        <end position="129"/>
    </location>
</feature>
<reference evidence="9" key="1">
    <citation type="submission" date="2020-10" db="EMBL/GenBank/DDBJ databases">
        <authorList>
            <person name="Gilroy R."/>
        </authorList>
    </citation>
    <scope>NUCLEOTIDE SEQUENCE</scope>
    <source>
        <strain evidence="9">ChiW25-3613</strain>
    </source>
</reference>
<feature type="transmembrane region" description="Helical" evidence="8">
    <location>
        <begin position="237"/>
        <end position="258"/>
    </location>
</feature>
<feature type="transmembrane region" description="Helical" evidence="8">
    <location>
        <begin position="333"/>
        <end position="359"/>
    </location>
</feature>
<dbReference type="PANTHER" id="PTHR36838:SF4">
    <property type="entry name" value="AUXIN EFFLUX CARRIER FAMILY PROTEIN"/>
    <property type="match status" value="1"/>
</dbReference>
<evidence type="ECO:0000313" key="9">
    <source>
        <dbReference type="EMBL" id="HIR39754.1"/>
    </source>
</evidence>
<evidence type="ECO:0000256" key="1">
    <source>
        <dbReference type="ARBA" id="ARBA00004651"/>
    </source>
</evidence>
<comment type="caution">
    <text evidence="9">The sequence shown here is derived from an EMBL/GenBank/DDBJ whole genome shotgun (WGS) entry which is preliminary data.</text>
</comment>
<feature type="transmembrane region" description="Helical" evidence="8">
    <location>
        <begin position="135"/>
        <end position="159"/>
    </location>
</feature>
<dbReference type="InterPro" id="IPR004776">
    <property type="entry name" value="Mem_transp_PIN-like"/>
</dbReference>
<feature type="transmembrane region" description="Helical" evidence="8">
    <location>
        <begin position="6"/>
        <end position="26"/>
    </location>
</feature>
<dbReference type="AlphaFoldDB" id="A0A9D1AGV0"/>
<protein>
    <submittedName>
        <fullName evidence="9">AEC family transporter</fullName>
    </submittedName>
</protein>
<comment type="similarity">
    <text evidence="2">Belongs to the auxin efflux carrier (TC 2.A.69) family.</text>
</comment>
<feature type="transmembrane region" description="Helical" evidence="8">
    <location>
        <begin position="270"/>
        <end position="289"/>
    </location>
</feature>
<dbReference type="GO" id="GO:0005886">
    <property type="term" value="C:plasma membrane"/>
    <property type="evidence" value="ECO:0007669"/>
    <property type="project" value="UniProtKB-SubCell"/>
</dbReference>
<feature type="transmembrane region" description="Helical" evidence="8">
    <location>
        <begin position="194"/>
        <end position="217"/>
    </location>
</feature>
<gene>
    <name evidence="9" type="ORF">IAB90_05145</name>
</gene>
<dbReference type="GO" id="GO:0055085">
    <property type="term" value="P:transmembrane transport"/>
    <property type="evidence" value="ECO:0007669"/>
    <property type="project" value="InterPro"/>
</dbReference>
<dbReference type="EMBL" id="DVHB01000085">
    <property type="protein sequence ID" value="HIR39754.1"/>
    <property type="molecule type" value="Genomic_DNA"/>
</dbReference>
<dbReference type="PANTHER" id="PTHR36838">
    <property type="entry name" value="AUXIN EFFLUX CARRIER FAMILY PROTEIN"/>
    <property type="match status" value="1"/>
</dbReference>
<sequence length="360" mass="38656">MFQIFMTAVNAIVPIVLLIVLGYILKRIKFLTGEFLKIGNKLVFNVCLPSMLFINIYNIDDLSSVDWSLVIYSVVAVFVIFGIGLVTSILTTQDNRRRGVILQCCYRSNFAIIGISLAASLAGNAAGAADTVNGVVAIIQAFTIPIFNILAVISLSIFVGRTDAQVDENGMLVKGAKHHTDVKKILLNIIKNPLIIGIVLGLVFVGLRYAEIAIWGSPAPFTIKDDLTFIYDTLDDLKSIATPLALIVLGGQFEFSAVKGMSKEIIVGTVFRIVIAPLIGVGCAVLLSEFTDLVQFGQTEYPALIALFGTPVAVSSAIMAGEMGNDEQLAGQLVVWTSIASIVTLFATVFLLMTFGLLAV</sequence>
<evidence type="ECO:0000256" key="2">
    <source>
        <dbReference type="ARBA" id="ARBA00010145"/>
    </source>
</evidence>
<evidence type="ECO:0000256" key="3">
    <source>
        <dbReference type="ARBA" id="ARBA00022448"/>
    </source>
</evidence>
<proteinExistence type="inferred from homology"/>
<dbReference type="InterPro" id="IPR038770">
    <property type="entry name" value="Na+/solute_symporter_sf"/>
</dbReference>
<evidence type="ECO:0000256" key="5">
    <source>
        <dbReference type="ARBA" id="ARBA00022692"/>
    </source>
</evidence>
<feature type="transmembrane region" description="Helical" evidence="8">
    <location>
        <begin position="301"/>
        <end position="321"/>
    </location>
</feature>
<feature type="transmembrane region" description="Helical" evidence="8">
    <location>
        <begin position="38"/>
        <end position="57"/>
    </location>
</feature>
<keyword evidence="5 8" id="KW-0812">Transmembrane</keyword>
<organism evidence="9 10">
    <name type="scientific">Candidatus Coproplasma stercoripullorum</name>
    <dbReference type="NCBI Taxonomy" id="2840751"/>
    <lineage>
        <taxon>Bacteria</taxon>
        <taxon>Bacillati</taxon>
        <taxon>Bacillota</taxon>
        <taxon>Clostridia</taxon>
        <taxon>Eubacteriales</taxon>
        <taxon>Candidatus Coproplasma</taxon>
    </lineage>
</organism>
<keyword evidence="3" id="KW-0813">Transport</keyword>
<evidence type="ECO:0000256" key="4">
    <source>
        <dbReference type="ARBA" id="ARBA00022475"/>
    </source>
</evidence>
<keyword evidence="6 8" id="KW-1133">Transmembrane helix</keyword>
<evidence type="ECO:0000313" key="10">
    <source>
        <dbReference type="Proteomes" id="UP000824179"/>
    </source>
</evidence>
<comment type="subcellular location">
    <subcellularLocation>
        <location evidence="1">Cell membrane</location>
        <topology evidence="1">Multi-pass membrane protein</topology>
    </subcellularLocation>
</comment>
<name>A0A9D1AGV0_9FIRM</name>